<dbReference type="Pfam" id="PF00575">
    <property type="entry name" value="S1"/>
    <property type="match status" value="1"/>
</dbReference>
<keyword evidence="6 8" id="KW-0269">Exonuclease</keyword>
<dbReference type="Pfam" id="PF08206">
    <property type="entry name" value="OB_RNB"/>
    <property type="match status" value="1"/>
</dbReference>
<dbReference type="NCBIfam" id="TIGR02063">
    <property type="entry name" value="RNase_R"/>
    <property type="match status" value="1"/>
</dbReference>
<dbReference type="InterPro" id="IPR050180">
    <property type="entry name" value="RNR_Ribonuclease"/>
</dbReference>
<comment type="similarity">
    <text evidence="8">Belongs to the RNR ribonuclease family. RNase R subfamily.</text>
</comment>
<dbReference type="InterPro" id="IPR011129">
    <property type="entry name" value="CSD"/>
</dbReference>
<feature type="compositionally biased region" description="Basic residues" evidence="9">
    <location>
        <begin position="760"/>
        <end position="789"/>
    </location>
</feature>
<dbReference type="InterPro" id="IPR011805">
    <property type="entry name" value="RNase_R"/>
</dbReference>
<dbReference type="NCBIfam" id="TIGR00358">
    <property type="entry name" value="3_prime_RNase"/>
    <property type="match status" value="1"/>
</dbReference>
<dbReference type="PROSITE" id="PS01175">
    <property type="entry name" value="RIBONUCLEASE_II"/>
    <property type="match status" value="1"/>
</dbReference>
<comment type="function">
    <text evidence="8">3'-5' exoribonuclease that releases 5'-nucleoside monophosphates and is involved in maturation of structured RNAs.</text>
</comment>
<comment type="caution">
    <text evidence="11">The sequence shown here is derived from an EMBL/GenBank/DDBJ whole genome shotgun (WGS) entry which is preliminary data.</text>
</comment>
<dbReference type="InterPro" id="IPR004476">
    <property type="entry name" value="RNase_II/RNase_R"/>
</dbReference>
<dbReference type="GO" id="GO:0005829">
    <property type="term" value="C:cytosol"/>
    <property type="evidence" value="ECO:0007669"/>
    <property type="project" value="TreeGrafter"/>
</dbReference>
<dbReference type="HAMAP" id="MF_01895">
    <property type="entry name" value="RNase_R"/>
    <property type="match status" value="1"/>
</dbReference>
<dbReference type="Proteomes" id="UP000237916">
    <property type="component" value="Unassembled WGS sequence"/>
</dbReference>
<name>A0A2S7Z7E6_9FIRM</name>
<proteinExistence type="inferred from homology"/>
<comment type="catalytic activity">
    <reaction evidence="1 8">
        <text>Exonucleolytic cleavage in the 3'- to 5'-direction to yield nucleoside 5'-phosphates.</text>
        <dbReference type="EC" id="3.1.13.1"/>
    </reaction>
</comment>
<dbReference type="InterPro" id="IPR022966">
    <property type="entry name" value="RNase_II/R_CS"/>
</dbReference>
<dbReference type="InterPro" id="IPR001900">
    <property type="entry name" value="RNase_II/R"/>
</dbReference>
<dbReference type="RefSeq" id="WP_105091209.1">
    <property type="nucleotide sequence ID" value="NZ_PPDB01000007.1"/>
</dbReference>
<dbReference type="SMART" id="SM00955">
    <property type="entry name" value="RNB"/>
    <property type="match status" value="1"/>
</dbReference>
<dbReference type="InterPro" id="IPR013223">
    <property type="entry name" value="RNase_B_OB_dom"/>
</dbReference>
<dbReference type="Pfam" id="PF00773">
    <property type="entry name" value="RNB"/>
    <property type="match status" value="1"/>
</dbReference>
<keyword evidence="5 8" id="KW-0378">Hydrolase</keyword>
<dbReference type="InterPro" id="IPR012340">
    <property type="entry name" value="NA-bd_OB-fold"/>
</dbReference>
<evidence type="ECO:0000256" key="1">
    <source>
        <dbReference type="ARBA" id="ARBA00001849"/>
    </source>
</evidence>
<evidence type="ECO:0000256" key="2">
    <source>
        <dbReference type="ARBA" id="ARBA00004496"/>
    </source>
</evidence>
<dbReference type="EC" id="3.1.13.1" evidence="8"/>
<dbReference type="PANTHER" id="PTHR23355:SF9">
    <property type="entry name" value="DIS3-LIKE EXONUCLEASE 2"/>
    <property type="match status" value="1"/>
</dbReference>
<evidence type="ECO:0000256" key="9">
    <source>
        <dbReference type="SAM" id="MobiDB-lite"/>
    </source>
</evidence>
<dbReference type="InterPro" id="IPR040476">
    <property type="entry name" value="CSD2"/>
</dbReference>
<evidence type="ECO:0000256" key="4">
    <source>
        <dbReference type="ARBA" id="ARBA00022722"/>
    </source>
</evidence>
<keyword evidence="7 8" id="KW-0694">RNA-binding</keyword>
<feature type="region of interest" description="Disordered" evidence="9">
    <location>
        <begin position="714"/>
        <end position="789"/>
    </location>
</feature>
<dbReference type="SUPFAM" id="SSF50249">
    <property type="entry name" value="Nucleic acid-binding proteins"/>
    <property type="match status" value="4"/>
</dbReference>
<dbReference type="PROSITE" id="PS50126">
    <property type="entry name" value="S1"/>
    <property type="match status" value="1"/>
</dbReference>
<dbReference type="InterPro" id="IPR003029">
    <property type="entry name" value="S1_domain"/>
</dbReference>
<keyword evidence="3 8" id="KW-0963">Cytoplasm</keyword>
<dbReference type="Gene3D" id="2.40.50.140">
    <property type="entry name" value="Nucleic acid-binding proteins"/>
    <property type="match status" value="3"/>
</dbReference>
<dbReference type="CDD" id="cd04471">
    <property type="entry name" value="S1_RNase_R"/>
    <property type="match status" value="1"/>
</dbReference>
<organism evidence="11 12">
    <name type="scientific">Veillonella denticariosi JCM 15641</name>
    <dbReference type="NCBI Taxonomy" id="1298594"/>
    <lineage>
        <taxon>Bacteria</taxon>
        <taxon>Bacillati</taxon>
        <taxon>Bacillota</taxon>
        <taxon>Negativicutes</taxon>
        <taxon>Veillonellales</taxon>
        <taxon>Veillonellaceae</taxon>
        <taxon>Veillonella</taxon>
    </lineage>
</organism>
<sequence length="789" mass="89978">MKKKVLEFYKSIEPHAYHIEDAAVDNHIKGGKDLERFIWAAHSLKKEGNLQSIRPDVYMYQEQHYDEYEGIYKGYRKSFGFVIMPEGEDDIYIPEKYKGTAMHNDKVRVRVIPSTYINHKREGLIVDIIERANETIVGTYDRQQNFGFVVPDDERIGTDVFVALENTLDARSGAKVLVKIIKWPEEDKKPEGVITEILGYKGDVGLDINCIMANHKIPFSFPDDVIKASQRIDIDTIIYDDPKRWDLRDLQMVTIDGEDAKDLDDAVSGRKLPNGNYELGVHIADVSHYVISGQAIDKEAYKRGTSVYLVDRVVPMLPEVLSNGICSLNAHEDRYAMTCMMEIDEAGQVVNYRIKHSIINVGRRCSYKEVYKALAEDIIPPDLSDFMPMLRDLAEIANILNRMRRQRGALDFDFPEYKVLLDSEGTPLRIVKRDRTLAERLIEECMLIANETVATHLKDTHRASVYRIHEIPNEEKLSLFQKVLNYLGDNLFLGADGVTPRDFQKILDTVKGKDIEQVAQIMALRSMQQAKYSVENVGHFGLASTCYTHFTSPIRRYPDLMVHRLLKADMHWPNGYSKRDVDEEFLVRAAEHSSIQEQVATEAERETTDLKKTQYMVPFVGEVFTGIISSITSFGMFVELENGIDGLVHISMMTDDYYFFDEEHFVLVGKRTGRIYRLGETVTVTLVKADVEKKQIDFVLGEVDNLAAIQEQLNNDSDYGDSRRSSGTRKSGGSKTKGRRKQSSRKDGSGRSKYDAFKSKSGKGKSSRKKSHKTSKRSGSKKSKGKRKR</sequence>
<dbReference type="PANTHER" id="PTHR23355">
    <property type="entry name" value="RIBONUCLEASE"/>
    <property type="match status" value="1"/>
</dbReference>
<dbReference type="GO" id="GO:0006402">
    <property type="term" value="P:mRNA catabolic process"/>
    <property type="evidence" value="ECO:0007669"/>
    <property type="project" value="TreeGrafter"/>
</dbReference>
<evidence type="ECO:0000256" key="7">
    <source>
        <dbReference type="ARBA" id="ARBA00022884"/>
    </source>
</evidence>
<reference evidence="11 12" key="1">
    <citation type="submission" date="2018-01" db="EMBL/GenBank/DDBJ databases">
        <title>Draft genome sequences of clinical isolates and type strains of oral Veillonella including Veillonella infantum sp., nov.</title>
        <authorList>
            <person name="Mashima I."/>
            <person name="Liao Y.-C."/>
            <person name="Sabharwal A."/>
            <person name="Haase E.M."/>
            <person name="Nakazawa F."/>
            <person name="Scannapieco F.A."/>
        </authorList>
    </citation>
    <scope>NUCLEOTIDE SEQUENCE [LARGE SCALE GENOMIC DNA]</scope>
    <source>
        <strain evidence="11 12">JCM 15641</strain>
    </source>
</reference>
<dbReference type="SMART" id="SM00357">
    <property type="entry name" value="CSP"/>
    <property type="match status" value="2"/>
</dbReference>
<dbReference type="AlphaFoldDB" id="A0A2S7Z7E6"/>
<dbReference type="EMBL" id="PPDB01000007">
    <property type="protein sequence ID" value="PQL19186.1"/>
    <property type="molecule type" value="Genomic_DNA"/>
</dbReference>
<dbReference type="Pfam" id="PF17876">
    <property type="entry name" value="CSD2"/>
    <property type="match status" value="1"/>
</dbReference>
<keyword evidence="12" id="KW-1185">Reference proteome</keyword>
<evidence type="ECO:0000256" key="6">
    <source>
        <dbReference type="ARBA" id="ARBA00022839"/>
    </source>
</evidence>
<feature type="domain" description="S1 motif" evidence="10">
    <location>
        <begin position="621"/>
        <end position="701"/>
    </location>
</feature>
<comment type="subcellular location">
    <subcellularLocation>
        <location evidence="2 8">Cytoplasm</location>
    </subcellularLocation>
</comment>
<evidence type="ECO:0000256" key="5">
    <source>
        <dbReference type="ARBA" id="ARBA00022801"/>
    </source>
</evidence>
<evidence type="ECO:0000256" key="8">
    <source>
        <dbReference type="HAMAP-Rule" id="MF_01895"/>
    </source>
</evidence>
<accession>A0A2S7Z7E6</accession>
<evidence type="ECO:0000259" key="10">
    <source>
        <dbReference type="PROSITE" id="PS50126"/>
    </source>
</evidence>
<dbReference type="SMART" id="SM00316">
    <property type="entry name" value="S1"/>
    <property type="match status" value="1"/>
</dbReference>
<protein>
    <recommendedName>
        <fullName evidence="8">Ribonuclease R</fullName>
        <shortName evidence="8">RNase R</shortName>
        <ecNumber evidence="8">3.1.13.1</ecNumber>
    </recommendedName>
</protein>
<keyword evidence="4 8" id="KW-0540">Nuclease</keyword>
<feature type="compositionally biased region" description="Basic and acidic residues" evidence="9">
    <location>
        <begin position="744"/>
        <end position="758"/>
    </location>
</feature>
<evidence type="ECO:0000313" key="12">
    <source>
        <dbReference type="Proteomes" id="UP000237916"/>
    </source>
</evidence>
<dbReference type="OrthoDB" id="9764149at2"/>
<dbReference type="GO" id="GO:0008859">
    <property type="term" value="F:exoribonuclease II activity"/>
    <property type="evidence" value="ECO:0007669"/>
    <property type="project" value="UniProtKB-UniRule"/>
</dbReference>
<gene>
    <name evidence="8 11" type="primary">rnr</name>
    <name evidence="11" type="ORF">VEHSUH05_07405</name>
</gene>
<evidence type="ECO:0000313" key="11">
    <source>
        <dbReference type="EMBL" id="PQL19186.1"/>
    </source>
</evidence>
<evidence type="ECO:0000256" key="3">
    <source>
        <dbReference type="ARBA" id="ARBA00022490"/>
    </source>
</evidence>
<dbReference type="STRING" id="1298594.GCA_001312465_00551"/>
<dbReference type="GO" id="GO:0003723">
    <property type="term" value="F:RNA binding"/>
    <property type="evidence" value="ECO:0007669"/>
    <property type="project" value="UniProtKB-UniRule"/>
</dbReference>